<comment type="caution">
    <text evidence="1">The sequence shown here is derived from an EMBL/GenBank/DDBJ whole genome shotgun (WGS) entry which is preliminary data.</text>
</comment>
<dbReference type="AlphaFoldDB" id="A0AAE1A0D9"/>
<keyword evidence="2" id="KW-1185">Reference proteome</keyword>
<evidence type="ECO:0000313" key="1">
    <source>
        <dbReference type="EMBL" id="KAK3778623.1"/>
    </source>
</evidence>
<gene>
    <name evidence="1" type="ORF">RRG08_010920</name>
</gene>
<protein>
    <submittedName>
        <fullName evidence="1">Uncharacterized protein</fullName>
    </submittedName>
</protein>
<reference evidence="1" key="1">
    <citation type="journal article" date="2023" name="G3 (Bethesda)">
        <title>A reference genome for the long-term kleptoplast-retaining sea slug Elysia crispata morphotype clarki.</title>
        <authorList>
            <person name="Eastman K.E."/>
            <person name="Pendleton A.L."/>
            <person name="Shaikh M.A."/>
            <person name="Suttiyut T."/>
            <person name="Ogas R."/>
            <person name="Tomko P."/>
            <person name="Gavelis G."/>
            <person name="Widhalm J.R."/>
            <person name="Wisecaver J.H."/>
        </authorList>
    </citation>
    <scope>NUCLEOTIDE SEQUENCE</scope>
    <source>
        <strain evidence="1">ECLA1</strain>
    </source>
</reference>
<proteinExistence type="predicted"/>
<dbReference type="EMBL" id="JAWDGP010002904">
    <property type="protein sequence ID" value="KAK3778623.1"/>
    <property type="molecule type" value="Genomic_DNA"/>
</dbReference>
<accession>A0AAE1A0D9</accession>
<sequence>MPRSRSALYLWTDPSRSSADVARGLMRTNVCIAANLIKLRSHWDWTSISLGAERWFLTKESLGLDFYLAPC</sequence>
<organism evidence="1 2">
    <name type="scientific">Elysia crispata</name>
    <name type="common">lettuce slug</name>
    <dbReference type="NCBI Taxonomy" id="231223"/>
    <lineage>
        <taxon>Eukaryota</taxon>
        <taxon>Metazoa</taxon>
        <taxon>Spiralia</taxon>
        <taxon>Lophotrochozoa</taxon>
        <taxon>Mollusca</taxon>
        <taxon>Gastropoda</taxon>
        <taxon>Heterobranchia</taxon>
        <taxon>Euthyneura</taxon>
        <taxon>Panpulmonata</taxon>
        <taxon>Sacoglossa</taxon>
        <taxon>Placobranchoidea</taxon>
        <taxon>Plakobranchidae</taxon>
        <taxon>Elysia</taxon>
    </lineage>
</organism>
<dbReference type="Proteomes" id="UP001283361">
    <property type="component" value="Unassembled WGS sequence"/>
</dbReference>
<evidence type="ECO:0000313" key="2">
    <source>
        <dbReference type="Proteomes" id="UP001283361"/>
    </source>
</evidence>
<name>A0AAE1A0D9_9GAST</name>